<gene>
    <name evidence="7" type="primary">LOC136071876</name>
</gene>
<dbReference type="InterPro" id="IPR042431">
    <property type="entry name" value="FAM45"/>
</dbReference>
<evidence type="ECO:0000313" key="6">
    <source>
        <dbReference type="Proteomes" id="UP001652625"/>
    </source>
</evidence>
<sequence>MRIANLFRKKYTTIGLNKFIDDQSIFMFISLSDMAAVDLVGITIFEKDLDGEIICSWIYPSVSAELKRYFIGKCNFVLSEHDQITFYYGHIQTFWYYVSVSKEDSITKKKIKDVYIFTISNSFNPEFHEVLGKEFLKSYTFGMSSILNQYLSIYTKGFCTRCDSSMLTAEKFDQFKAYSQTCIKELITLFGMEIVLLYISMLLKKRIVIYAPKLQMLLDICRSMPALTYHRLNWNIVYPHMSLNDTNDINTLKKQRTYVAGFTEAGLENRNDLYDLFINVSDTEVVINPDSKEYFQMSKLHKDIATYLVQTSQDDDIGDDDIIKGLIKKTKDIIDGLKNMDSENHSNPGVSMDLLKSKNLSKTMQSFLFNLASAEGLVKII</sequence>
<dbReference type="PANTHER" id="PTHR28544">
    <property type="entry name" value="PROTEIN FAM45A-RELATED"/>
    <property type="match status" value="1"/>
</dbReference>
<dbReference type="PANTHER" id="PTHR28544:SF1">
    <property type="entry name" value="DENN DOMAIN-CONTAINING PROTEIN 10-RELATED"/>
    <property type="match status" value="1"/>
</dbReference>
<accession>A0ABM4BWF2</accession>
<keyword evidence="4" id="KW-0967">Endosome</keyword>
<dbReference type="PROSITE" id="PS50211">
    <property type="entry name" value="DENN"/>
    <property type="match status" value="1"/>
</dbReference>
<keyword evidence="3" id="KW-0344">Guanine-nucleotide releasing factor</keyword>
<evidence type="ECO:0000313" key="7">
    <source>
        <dbReference type="RefSeq" id="XP_065653507.1"/>
    </source>
</evidence>
<dbReference type="Pfam" id="PF08616">
    <property type="entry name" value="SPA"/>
    <property type="match status" value="1"/>
</dbReference>
<dbReference type="RefSeq" id="XP_065653507.1">
    <property type="nucleotide sequence ID" value="XM_065797435.1"/>
</dbReference>
<keyword evidence="6" id="KW-1185">Reference proteome</keyword>
<evidence type="ECO:0000256" key="1">
    <source>
        <dbReference type="ARBA" id="ARBA00004603"/>
    </source>
</evidence>
<proteinExistence type="inferred from homology"/>
<comment type="similarity">
    <text evidence="2">Belongs to the DENND10 family.</text>
</comment>
<organism evidence="6 7">
    <name type="scientific">Hydra vulgaris</name>
    <name type="common">Hydra</name>
    <name type="synonym">Hydra attenuata</name>
    <dbReference type="NCBI Taxonomy" id="6087"/>
    <lineage>
        <taxon>Eukaryota</taxon>
        <taxon>Metazoa</taxon>
        <taxon>Cnidaria</taxon>
        <taxon>Hydrozoa</taxon>
        <taxon>Hydroidolina</taxon>
        <taxon>Anthoathecata</taxon>
        <taxon>Aplanulata</taxon>
        <taxon>Hydridae</taxon>
        <taxon>Hydra</taxon>
    </lineage>
</organism>
<feature type="domain" description="UDENN" evidence="5">
    <location>
        <begin position="1"/>
        <end position="381"/>
    </location>
</feature>
<reference evidence="7" key="1">
    <citation type="submission" date="2025-08" db="UniProtKB">
        <authorList>
            <consortium name="RefSeq"/>
        </authorList>
    </citation>
    <scope>IDENTIFICATION</scope>
</reference>
<dbReference type="Proteomes" id="UP001652625">
    <property type="component" value="Chromosome 05"/>
</dbReference>
<dbReference type="InterPro" id="IPR037516">
    <property type="entry name" value="Tripartite_DENN"/>
</dbReference>
<evidence type="ECO:0000256" key="4">
    <source>
        <dbReference type="ARBA" id="ARBA00022753"/>
    </source>
</evidence>
<evidence type="ECO:0000256" key="2">
    <source>
        <dbReference type="ARBA" id="ARBA00008641"/>
    </source>
</evidence>
<evidence type="ECO:0000259" key="5">
    <source>
        <dbReference type="PROSITE" id="PS50211"/>
    </source>
</evidence>
<name>A0ABM4BWF2_HYDVU</name>
<protein>
    <submittedName>
        <fullName evidence="7">DENN domain-containing protein 10-like isoform X1</fullName>
    </submittedName>
</protein>
<dbReference type="GeneID" id="136071876"/>
<comment type="subcellular location">
    <subcellularLocation>
        <location evidence="1">Late endosome</location>
    </subcellularLocation>
</comment>
<evidence type="ECO:0000256" key="3">
    <source>
        <dbReference type="ARBA" id="ARBA00022658"/>
    </source>
</evidence>